<comment type="caution">
    <text evidence="3">The sequence shown here is derived from an EMBL/GenBank/DDBJ whole genome shotgun (WGS) entry which is preliminary data.</text>
</comment>
<evidence type="ECO:0000313" key="4">
    <source>
        <dbReference type="Proteomes" id="UP000539111"/>
    </source>
</evidence>
<feature type="transmembrane region" description="Helical" evidence="2">
    <location>
        <begin position="331"/>
        <end position="351"/>
    </location>
</feature>
<feature type="transmembrane region" description="Helical" evidence="2">
    <location>
        <begin position="402"/>
        <end position="420"/>
    </location>
</feature>
<feature type="transmembrane region" description="Helical" evidence="2">
    <location>
        <begin position="89"/>
        <end position="108"/>
    </location>
</feature>
<reference evidence="3 4" key="1">
    <citation type="submission" date="2020-07" db="EMBL/GenBank/DDBJ databases">
        <title>Sequencing the genomes of 1000 actinobacteria strains.</title>
        <authorList>
            <person name="Klenk H.-P."/>
        </authorList>
    </citation>
    <scope>NUCLEOTIDE SEQUENCE [LARGE SCALE GENOMIC DNA]</scope>
    <source>
        <strain evidence="3 4">DSM 26341</strain>
    </source>
</reference>
<evidence type="ECO:0000256" key="1">
    <source>
        <dbReference type="SAM" id="MobiDB-lite"/>
    </source>
</evidence>
<dbReference type="Pfam" id="PF19877">
    <property type="entry name" value="DUF6350"/>
    <property type="match status" value="1"/>
</dbReference>
<feature type="transmembrane region" description="Helical" evidence="2">
    <location>
        <begin position="170"/>
        <end position="189"/>
    </location>
</feature>
<dbReference type="RefSeq" id="WP_179429476.1">
    <property type="nucleotide sequence ID" value="NZ_JACBZP010000001.1"/>
</dbReference>
<feature type="region of interest" description="Disordered" evidence="1">
    <location>
        <begin position="436"/>
        <end position="455"/>
    </location>
</feature>
<evidence type="ECO:0008006" key="5">
    <source>
        <dbReference type="Google" id="ProtNLM"/>
    </source>
</evidence>
<keyword evidence="2" id="KW-0472">Membrane</keyword>
<feature type="transmembrane region" description="Helical" evidence="2">
    <location>
        <begin position="38"/>
        <end position="58"/>
    </location>
</feature>
<dbReference type="AlphaFoldDB" id="A0A7Z0IJA4"/>
<feature type="transmembrane region" description="Helical" evidence="2">
    <location>
        <begin position="297"/>
        <end position="319"/>
    </location>
</feature>
<dbReference type="Proteomes" id="UP000539111">
    <property type="component" value="Unassembled WGS sequence"/>
</dbReference>
<keyword evidence="4" id="KW-1185">Reference proteome</keyword>
<keyword evidence="2" id="KW-0812">Transmembrane</keyword>
<feature type="transmembrane region" description="Helical" evidence="2">
    <location>
        <begin position="229"/>
        <end position="251"/>
    </location>
</feature>
<protein>
    <recommendedName>
        <fullName evidence="5">Integral membrane protein</fullName>
    </recommendedName>
</protein>
<feature type="transmembrane region" description="Helical" evidence="2">
    <location>
        <begin position="257"/>
        <end position="285"/>
    </location>
</feature>
<proteinExistence type="predicted"/>
<keyword evidence="2" id="KW-1133">Transmembrane helix</keyword>
<feature type="transmembrane region" description="Helical" evidence="2">
    <location>
        <begin position="136"/>
        <end position="158"/>
    </location>
</feature>
<feature type="compositionally biased region" description="Basic residues" evidence="1">
    <location>
        <begin position="1"/>
        <end position="12"/>
    </location>
</feature>
<evidence type="ECO:0000313" key="3">
    <source>
        <dbReference type="EMBL" id="NYI69217.1"/>
    </source>
</evidence>
<sequence>MTSRRPRIKPTPKRASVGVDVRDDGTRSPWTLGVLEGVQAALLGIIMLAVVSVIAWILSTSPLGTLFTVVAASVQVWLLSHGAPVSYDGGSFGFVPWLVTALPIWLCYRAGRRLTIAGGITRARRKAARTGTVSRYFSLISWVCMAVVYGAIALATSAAMGRQPLPTHPWQAAGGAFLVALIAGGVGVLRLPKKHRNDADDYPQTKLRAKLVGLVGEGVVDFAAASVRAVLLCTGIILAAGFVLVVVTIIVHHHQFAALYGTLGATGTGAIVLSFGQLLALPNLVVWASSWMTGPGFVLGTGSSISPFGTTIGPIPAVPVLAGIPTDAVDWAGVFVVVPALAGLAAGWWMLAKGIDAWPEQLIASASIGVGTGVLLGVLGGLSGGPVGPGLLMTTGPHAVQFALIGAAGAFVGAALALLAGPRIVPTSRKAAEQIASGARSAERKFASSGTRRQD</sequence>
<evidence type="ECO:0000256" key="2">
    <source>
        <dbReference type="SAM" id="Phobius"/>
    </source>
</evidence>
<organism evidence="3 4">
    <name type="scientific">Spelaeicoccus albus</name>
    <dbReference type="NCBI Taxonomy" id="1280376"/>
    <lineage>
        <taxon>Bacteria</taxon>
        <taxon>Bacillati</taxon>
        <taxon>Actinomycetota</taxon>
        <taxon>Actinomycetes</taxon>
        <taxon>Micrococcales</taxon>
        <taxon>Brevibacteriaceae</taxon>
        <taxon>Spelaeicoccus</taxon>
    </lineage>
</organism>
<feature type="transmembrane region" description="Helical" evidence="2">
    <location>
        <begin position="363"/>
        <end position="382"/>
    </location>
</feature>
<dbReference type="EMBL" id="JACBZP010000001">
    <property type="protein sequence ID" value="NYI69217.1"/>
    <property type="molecule type" value="Genomic_DNA"/>
</dbReference>
<name>A0A7Z0IJA4_9MICO</name>
<gene>
    <name evidence="3" type="ORF">BJY26_003523</name>
</gene>
<feature type="region of interest" description="Disordered" evidence="1">
    <location>
        <begin position="1"/>
        <end position="20"/>
    </location>
</feature>
<dbReference type="InterPro" id="IPR045931">
    <property type="entry name" value="DUF6350"/>
</dbReference>
<feature type="compositionally biased region" description="Basic and acidic residues" evidence="1">
    <location>
        <begin position="441"/>
        <end position="455"/>
    </location>
</feature>
<accession>A0A7Z0IJA4</accession>